<dbReference type="InterPro" id="IPR006600">
    <property type="entry name" value="HTH_CenpB_DNA-bd_dom"/>
</dbReference>
<dbReference type="EMBL" id="KV722675">
    <property type="protein sequence ID" value="OCH84427.1"/>
    <property type="molecule type" value="Genomic_DNA"/>
</dbReference>
<feature type="domain" description="HTH CENPB-type" evidence="2">
    <location>
        <begin position="36"/>
        <end position="108"/>
    </location>
</feature>
<dbReference type="EMBL" id="KV722483">
    <property type="protein sequence ID" value="OCH87505.1"/>
    <property type="molecule type" value="Genomic_DNA"/>
</dbReference>
<dbReference type="AlphaFoldDB" id="A0A8E2DGV4"/>
<dbReference type="PROSITE" id="PS51253">
    <property type="entry name" value="HTH_CENPB"/>
    <property type="match status" value="1"/>
</dbReference>
<keyword evidence="1" id="KW-0238">DNA-binding</keyword>
<evidence type="ECO:0000313" key="3">
    <source>
        <dbReference type="EMBL" id="OCH84427.1"/>
    </source>
</evidence>
<dbReference type="Pfam" id="PF03221">
    <property type="entry name" value="HTH_Tnp_Tc5"/>
    <property type="match status" value="1"/>
</dbReference>
<evidence type="ECO:0000313" key="4">
    <source>
        <dbReference type="EMBL" id="OCH86692.1"/>
    </source>
</evidence>
<evidence type="ECO:0000259" key="2">
    <source>
        <dbReference type="PROSITE" id="PS51253"/>
    </source>
</evidence>
<sequence length="108" mass="12161">ICQNAEDECFRKTGTLVKLSKTTLARRVAGTKSIRESNAARGWLTEEETEAVLTFATELANRGFPLSHARIKEHVDEICRARYGAEFPSGGVGQQWTHRFVTKHSERL</sequence>
<feature type="non-terminal residue" evidence="5">
    <location>
        <position position="1"/>
    </location>
</feature>
<keyword evidence="6" id="KW-1185">Reference proteome</keyword>
<reference evidence="5 6" key="1">
    <citation type="submission" date="2016-07" db="EMBL/GenBank/DDBJ databases">
        <title>Draft genome of the white-rot fungus Obba rivulosa 3A-2.</title>
        <authorList>
            <consortium name="DOE Joint Genome Institute"/>
            <person name="Miettinen O."/>
            <person name="Riley R."/>
            <person name="Acob R."/>
            <person name="Barry K."/>
            <person name="Cullen D."/>
            <person name="De Vries R."/>
            <person name="Hainaut M."/>
            <person name="Hatakka A."/>
            <person name="Henrissat B."/>
            <person name="Hilden K."/>
            <person name="Kuo R."/>
            <person name="Labutti K."/>
            <person name="Lipzen A."/>
            <person name="Makela M.R."/>
            <person name="Sandor L."/>
            <person name="Spatafora J.W."/>
            <person name="Grigoriev I.V."/>
            <person name="Hibbett D.S."/>
        </authorList>
    </citation>
    <scope>NUCLEOTIDE SEQUENCE [LARGE SCALE GENOMIC DNA]</scope>
    <source>
        <strain evidence="5 6">3A-2</strain>
    </source>
</reference>
<evidence type="ECO:0000313" key="6">
    <source>
        <dbReference type="Proteomes" id="UP000250043"/>
    </source>
</evidence>
<dbReference type="OrthoDB" id="2668963at2759"/>
<dbReference type="Proteomes" id="UP000250043">
    <property type="component" value="Unassembled WGS sequence"/>
</dbReference>
<evidence type="ECO:0000256" key="1">
    <source>
        <dbReference type="ARBA" id="ARBA00023125"/>
    </source>
</evidence>
<proteinExistence type="predicted"/>
<organism evidence="5 6">
    <name type="scientific">Obba rivulosa</name>
    <dbReference type="NCBI Taxonomy" id="1052685"/>
    <lineage>
        <taxon>Eukaryota</taxon>
        <taxon>Fungi</taxon>
        <taxon>Dikarya</taxon>
        <taxon>Basidiomycota</taxon>
        <taxon>Agaricomycotina</taxon>
        <taxon>Agaricomycetes</taxon>
        <taxon>Polyporales</taxon>
        <taxon>Gelatoporiaceae</taxon>
        <taxon>Obba</taxon>
    </lineage>
</organism>
<name>A0A8E2DGV4_9APHY</name>
<evidence type="ECO:0000313" key="5">
    <source>
        <dbReference type="EMBL" id="OCH87505.1"/>
    </source>
</evidence>
<gene>
    <name evidence="4" type="ORF">OBBRIDRAFT_691339</name>
    <name evidence="5" type="ORF">OBBRIDRAFT_693204</name>
    <name evidence="3" type="ORF">OBBRIDRAFT_694775</name>
</gene>
<protein>
    <recommendedName>
        <fullName evidence="2">HTH CENPB-type domain-containing protein</fullName>
    </recommendedName>
</protein>
<dbReference type="GO" id="GO:0003677">
    <property type="term" value="F:DNA binding"/>
    <property type="evidence" value="ECO:0007669"/>
    <property type="project" value="UniProtKB-KW"/>
</dbReference>
<accession>A0A8E2DGV4</accession>
<dbReference type="EMBL" id="KV722516">
    <property type="protein sequence ID" value="OCH86692.1"/>
    <property type="molecule type" value="Genomic_DNA"/>
</dbReference>
<feature type="non-terminal residue" evidence="5">
    <location>
        <position position="108"/>
    </location>
</feature>